<comment type="caution">
    <text evidence="2">The sequence shown here is derived from an EMBL/GenBank/DDBJ whole genome shotgun (WGS) entry which is preliminary data.</text>
</comment>
<name>A0A6I0F259_9FIRM</name>
<protein>
    <submittedName>
        <fullName evidence="2">Uridine kinase</fullName>
    </submittedName>
</protein>
<evidence type="ECO:0000259" key="1">
    <source>
        <dbReference type="Pfam" id="PF00485"/>
    </source>
</evidence>
<proteinExistence type="predicted"/>
<evidence type="ECO:0000313" key="3">
    <source>
        <dbReference type="Proteomes" id="UP000432715"/>
    </source>
</evidence>
<dbReference type="OrthoDB" id="1420794at2"/>
<gene>
    <name evidence="2" type="ORF">F8154_04730</name>
</gene>
<dbReference type="EMBL" id="WBZC01000013">
    <property type="protein sequence ID" value="KAB3536067.1"/>
    <property type="molecule type" value="Genomic_DNA"/>
</dbReference>
<keyword evidence="2" id="KW-0418">Kinase</keyword>
<dbReference type="Proteomes" id="UP000432715">
    <property type="component" value="Unassembled WGS sequence"/>
</dbReference>
<accession>A0A6I0F259</accession>
<sequence>MLEFKNDKGKAVSYSDLIFTVLNLPQKQKTLLIGIDGCGGAGKSSLAKKLSEEYNQITIVHMDDFYLPSQLRNNGDPEDKEIGADFDWRRLKKQVLEPLVNDNAATYQKYDWSSDNLGEWVEVKVGGIVLVEGVYSTRKELAKLYDFKIWIDAPRELRLERGIERDGEEYRELWEKWMIGEDMYVENHRPIDTADLVLNSKV</sequence>
<dbReference type="SUPFAM" id="SSF52540">
    <property type="entry name" value="P-loop containing nucleoside triphosphate hydrolases"/>
    <property type="match status" value="1"/>
</dbReference>
<feature type="domain" description="Phosphoribulokinase/uridine kinase" evidence="1">
    <location>
        <begin position="32"/>
        <end position="168"/>
    </location>
</feature>
<keyword evidence="3" id="KW-1185">Reference proteome</keyword>
<evidence type="ECO:0000313" key="2">
    <source>
        <dbReference type="EMBL" id="KAB3536067.1"/>
    </source>
</evidence>
<dbReference type="PRINTS" id="PR00988">
    <property type="entry name" value="URIDINKINASE"/>
</dbReference>
<dbReference type="GO" id="GO:0005524">
    <property type="term" value="F:ATP binding"/>
    <property type="evidence" value="ECO:0007669"/>
    <property type="project" value="InterPro"/>
</dbReference>
<dbReference type="InterPro" id="IPR006083">
    <property type="entry name" value="PRK/URK"/>
</dbReference>
<keyword evidence="2" id="KW-0808">Transferase</keyword>
<reference evidence="2 3" key="1">
    <citation type="submission" date="2019-10" db="EMBL/GenBank/DDBJ databases">
        <title>Alkaliphilus serpentinus sp. nov. and Alkaliphilus pronyensis sp. nov., two novel anaerobic alkaliphilic species isolated from the serpentinized-hosted hydrothermal field of the Prony Bay (New Caledonia).</title>
        <authorList>
            <person name="Postec A."/>
        </authorList>
    </citation>
    <scope>NUCLEOTIDE SEQUENCE [LARGE SCALE GENOMIC DNA]</scope>
    <source>
        <strain evidence="2 3">LacV</strain>
    </source>
</reference>
<dbReference type="Pfam" id="PF00485">
    <property type="entry name" value="PRK"/>
    <property type="match status" value="1"/>
</dbReference>
<dbReference type="InterPro" id="IPR027417">
    <property type="entry name" value="P-loop_NTPase"/>
</dbReference>
<organism evidence="2 3">
    <name type="scientific">Alkaliphilus pronyensis</name>
    <dbReference type="NCBI Taxonomy" id="1482732"/>
    <lineage>
        <taxon>Bacteria</taxon>
        <taxon>Bacillati</taxon>
        <taxon>Bacillota</taxon>
        <taxon>Clostridia</taxon>
        <taxon>Peptostreptococcales</taxon>
        <taxon>Natronincolaceae</taxon>
        <taxon>Alkaliphilus</taxon>
    </lineage>
</organism>
<dbReference type="PANTHER" id="PTHR10285">
    <property type="entry name" value="URIDINE KINASE"/>
    <property type="match status" value="1"/>
</dbReference>
<dbReference type="AlphaFoldDB" id="A0A6I0F259"/>
<dbReference type="Gene3D" id="3.40.50.300">
    <property type="entry name" value="P-loop containing nucleotide triphosphate hydrolases"/>
    <property type="match status" value="1"/>
</dbReference>
<dbReference type="GO" id="GO:0016301">
    <property type="term" value="F:kinase activity"/>
    <property type="evidence" value="ECO:0007669"/>
    <property type="project" value="UniProtKB-KW"/>
</dbReference>